<dbReference type="KEGG" id="lel:PVL30_000413"/>
<keyword evidence="1" id="KW-0444">Lipid biosynthesis</keyword>
<feature type="domain" description="4'-phosphopantetheinyl transferase" evidence="8">
    <location>
        <begin position="9"/>
        <end position="126"/>
    </location>
</feature>
<dbReference type="FunCoup" id="A5DST6">
    <property type="interactions" value="25"/>
</dbReference>
<organism evidence="9 10">
    <name type="scientific">Lodderomyces elongisporus (strain ATCC 11503 / CBS 2605 / JCM 1781 / NBRC 1676 / NRRL YB-4239)</name>
    <name type="common">Yeast</name>
    <name type="synonym">Saccharomyces elongisporus</name>
    <dbReference type="NCBI Taxonomy" id="379508"/>
    <lineage>
        <taxon>Eukaryota</taxon>
        <taxon>Fungi</taxon>
        <taxon>Dikarya</taxon>
        <taxon>Ascomycota</taxon>
        <taxon>Saccharomycotina</taxon>
        <taxon>Pichiomycetes</taxon>
        <taxon>Debaryomycetaceae</taxon>
        <taxon>Candida/Lodderomyces clade</taxon>
        <taxon>Lodderomyces</taxon>
    </lineage>
</organism>
<evidence type="ECO:0000256" key="6">
    <source>
        <dbReference type="ARBA" id="ARBA00023098"/>
    </source>
</evidence>
<dbReference type="OMA" id="CCKEAVF"/>
<evidence type="ECO:0000256" key="1">
    <source>
        <dbReference type="ARBA" id="ARBA00022516"/>
    </source>
</evidence>
<evidence type="ECO:0000313" key="9">
    <source>
        <dbReference type="EMBL" id="EDK42244.1"/>
    </source>
</evidence>
<dbReference type="EMBL" id="CH981524">
    <property type="protein sequence ID" value="EDK42244.1"/>
    <property type="molecule type" value="Genomic_DNA"/>
</dbReference>
<dbReference type="STRING" id="379508.A5DST6"/>
<keyword evidence="7" id="KW-0275">Fatty acid biosynthesis</keyword>
<dbReference type="GeneID" id="5234772"/>
<dbReference type="InParanoid" id="A5DST6"/>
<dbReference type="Gene3D" id="3.90.470.20">
    <property type="entry name" value="4'-phosphopantetheinyl transferase domain"/>
    <property type="match status" value="1"/>
</dbReference>
<dbReference type="NCBIfam" id="TIGR00556">
    <property type="entry name" value="pantethn_trn"/>
    <property type="match status" value="1"/>
</dbReference>
<keyword evidence="10" id="KW-1185">Reference proteome</keyword>
<dbReference type="RefSeq" id="XP_001527902.1">
    <property type="nucleotide sequence ID" value="XM_001527852.1"/>
</dbReference>
<evidence type="ECO:0000256" key="3">
    <source>
        <dbReference type="ARBA" id="ARBA00022723"/>
    </source>
</evidence>
<dbReference type="GO" id="GO:0008897">
    <property type="term" value="F:holo-[acyl-carrier-protein] synthase activity"/>
    <property type="evidence" value="ECO:0007669"/>
    <property type="project" value="InterPro"/>
</dbReference>
<evidence type="ECO:0000256" key="2">
    <source>
        <dbReference type="ARBA" id="ARBA00022679"/>
    </source>
</evidence>
<protein>
    <recommendedName>
        <fullName evidence="8">4'-phosphopantetheinyl transferase domain-containing protein</fullName>
    </recommendedName>
</protein>
<dbReference type="Pfam" id="PF01648">
    <property type="entry name" value="ACPS"/>
    <property type="match status" value="1"/>
</dbReference>
<evidence type="ECO:0000256" key="5">
    <source>
        <dbReference type="ARBA" id="ARBA00022842"/>
    </source>
</evidence>
<keyword evidence="4" id="KW-0276">Fatty acid metabolism</keyword>
<dbReference type="GO" id="GO:0000287">
    <property type="term" value="F:magnesium ion binding"/>
    <property type="evidence" value="ECO:0007669"/>
    <property type="project" value="InterPro"/>
</dbReference>
<dbReference type="InterPro" id="IPR008278">
    <property type="entry name" value="4-PPantetheinyl_Trfase_dom"/>
</dbReference>
<dbReference type="eggNOG" id="ENOG502SDWS">
    <property type="taxonomic scope" value="Eukaryota"/>
</dbReference>
<keyword evidence="5" id="KW-0460">Magnesium</keyword>
<proteinExistence type="inferred from homology"/>
<keyword evidence="3" id="KW-0479">Metal-binding</keyword>
<dbReference type="Proteomes" id="UP000001996">
    <property type="component" value="Unassembled WGS sequence"/>
</dbReference>
<keyword evidence="2" id="KW-0808">Transferase</keyword>
<gene>
    <name evidence="9" type="ORF">LELG_00422</name>
</gene>
<sequence>MVKVGITLGIGVDIVKRSRFKRLLSKNPAFSVRLAQRILHPKHEAHRFKNMNNERQVQYIAGSWAAKEAVFKTLTPNEQEQFNFNEWYRYHDNNGKPFIWNDNFKVENDEFHLSVSHDEDYIVATVLRQRLFDIEVL</sequence>
<dbReference type="SUPFAM" id="SSF56214">
    <property type="entry name" value="4'-phosphopantetheinyl transferase"/>
    <property type="match status" value="1"/>
</dbReference>
<reference evidence="9 10" key="1">
    <citation type="journal article" date="2009" name="Nature">
        <title>Evolution of pathogenicity and sexual reproduction in eight Candida genomes.</title>
        <authorList>
            <person name="Butler G."/>
            <person name="Rasmussen M.D."/>
            <person name="Lin M.F."/>
            <person name="Santos M.A."/>
            <person name="Sakthikumar S."/>
            <person name="Munro C.A."/>
            <person name="Rheinbay E."/>
            <person name="Grabherr M."/>
            <person name="Forche A."/>
            <person name="Reedy J.L."/>
            <person name="Agrafioti I."/>
            <person name="Arnaud M.B."/>
            <person name="Bates S."/>
            <person name="Brown A.J."/>
            <person name="Brunke S."/>
            <person name="Costanzo M.C."/>
            <person name="Fitzpatrick D.A."/>
            <person name="de Groot P.W."/>
            <person name="Harris D."/>
            <person name="Hoyer L.L."/>
            <person name="Hube B."/>
            <person name="Klis F.M."/>
            <person name="Kodira C."/>
            <person name="Lennard N."/>
            <person name="Logue M.E."/>
            <person name="Martin R."/>
            <person name="Neiman A.M."/>
            <person name="Nikolaou E."/>
            <person name="Quail M.A."/>
            <person name="Quinn J."/>
            <person name="Santos M.C."/>
            <person name="Schmitzberger F.F."/>
            <person name="Sherlock G."/>
            <person name="Shah P."/>
            <person name="Silverstein K.A."/>
            <person name="Skrzypek M.S."/>
            <person name="Soll D."/>
            <person name="Staggs R."/>
            <person name="Stansfield I."/>
            <person name="Stumpf M.P."/>
            <person name="Sudbery P.E."/>
            <person name="Srikantha T."/>
            <person name="Zeng Q."/>
            <person name="Berman J."/>
            <person name="Berriman M."/>
            <person name="Heitman J."/>
            <person name="Gow N.A."/>
            <person name="Lorenz M.C."/>
            <person name="Birren B.W."/>
            <person name="Kellis M."/>
            <person name="Cuomo C.A."/>
        </authorList>
    </citation>
    <scope>NUCLEOTIDE SEQUENCE [LARGE SCALE GENOMIC DNA]</scope>
    <source>
        <strain evidence="10">ATCC 11503 / BCRC 21390 / CBS 2605 / JCM 1781 / NBRC 1676 / NRRL YB-4239</strain>
    </source>
</reference>
<evidence type="ECO:0000313" key="10">
    <source>
        <dbReference type="Proteomes" id="UP000001996"/>
    </source>
</evidence>
<dbReference type="HOGENOM" id="CLU_089696_1_0_1"/>
<dbReference type="HAMAP" id="MF_00101">
    <property type="entry name" value="AcpS"/>
    <property type="match status" value="1"/>
</dbReference>
<dbReference type="VEuPathDB" id="FungiDB:LELG_00422"/>
<dbReference type="AlphaFoldDB" id="A5DST6"/>
<evidence type="ECO:0000256" key="4">
    <source>
        <dbReference type="ARBA" id="ARBA00022832"/>
    </source>
</evidence>
<evidence type="ECO:0000256" key="7">
    <source>
        <dbReference type="ARBA" id="ARBA00023160"/>
    </source>
</evidence>
<dbReference type="OrthoDB" id="15433at2759"/>
<dbReference type="GO" id="GO:0006633">
    <property type="term" value="P:fatty acid biosynthetic process"/>
    <property type="evidence" value="ECO:0007669"/>
    <property type="project" value="UniProtKB-KW"/>
</dbReference>
<name>A5DST6_LODEL</name>
<accession>A5DST6</accession>
<keyword evidence="6" id="KW-0443">Lipid metabolism</keyword>
<dbReference type="InterPro" id="IPR004568">
    <property type="entry name" value="Ppantetheine-prot_Trfase_dom"/>
</dbReference>
<evidence type="ECO:0000259" key="8">
    <source>
        <dbReference type="Pfam" id="PF01648"/>
    </source>
</evidence>
<dbReference type="InterPro" id="IPR002582">
    <property type="entry name" value="ACPS"/>
</dbReference>
<dbReference type="InterPro" id="IPR037143">
    <property type="entry name" value="4-PPantetheinyl_Trfase_dom_sf"/>
</dbReference>